<keyword evidence="4" id="KW-1185">Reference proteome</keyword>
<dbReference type="PANTHER" id="PTHR39081">
    <property type="entry name" value="MUT7-C DOMAIN-CONTAINING PROTEIN"/>
    <property type="match status" value="1"/>
</dbReference>
<dbReference type="OrthoDB" id="9797655at2"/>
<dbReference type="InParanoid" id="A0A540VJN6"/>
<sequence length="249" mass="28732">MEQAHIRFHGELNDFLPEEQRSGAIAYSLDGTVSIKHVVEALGVPHTEIELLLVNRVPVTFAYLLRAGDQVDVYPESVRPGVRAAFCLRPPLPRPVRFILDTHLGQLASYLRLLGFDSLYRNDYDDATLAQIASRENRVLLTRDRGVLKRKIVLYGYCLRQTEPQAQLLAVLRRYRLAGEIRPWRRCLRCNGLLAPVPKATILAELEPKTRRYYQEFQRCQACGQIYWQGSHYARLQHFIDRILAAVHR</sequence>
<dbReference type="InterPro" id="IPR002782">
    <property type="entry name" value="Mut7-C_RNAse_dom"/>
</dbReference>
<evidence type="ECO:0000313" key="3">
    <source>
        <dbReference type="EMBL" id="TQE96951.1"/>
    </source>
</evidence>
<dbReference type="EMBL" id="VIGC01000005">
    <property type="protein sequence ID" value="TQE96951.1"/>
    <property type="molecule type" value="Genomic_DNA"/>
</dbReference>
<dbReference type="Pfam" id="PF14451">
    <property type="entry name" value="Ub-Mut7C"/>
    <property type="match status" value="1"/>
</dbReference>
<name>A0A540VJN6_9CHLR</name>
<dbReference type="InterPro" id="IPR027798">
    <property type="entry name" value="Ub_Mut7C"/>
</dbReference>
<dbReference type="RefSeq" id="WP_141608936.1">
    <property type="nucleotide sequence ID" value="NZ_VIGC02000005.1"/>
</dbReference>
<organism evidence="3 4">
    <name type="scientific">Litorilinea aerophila</name>
    <dbReference type="NCBI Taxonomy" id="1204385"/>
    <lineage>
        <taxon>Bacteria</taxon>
        <taxon>Bacillati</taxon>
        <taxon>Chloroflexota</taxon>
        <taxon>Caldilineae</taxon>
        <taxon>Caldilineales</taxon>
        <taxon>Caldilineaceae</taxon>
        <taxon>Litorilinea</taxon>
    </lineage>
</organism>
<evidence type="ECO:0000313" key="4">
    <source>
        <dbReference type="Proteomes" id="UP000317371"/>
    </source>
</evidence>
<evidence type="ECO:0000259" key="1">
    <source>
        <dbReference type="Pfam" id="PF01927"/>
    </source>
</evidence>
<feature type="domain" description="Mut7-C RNAse" evidence="1">
    <location>
        <begin position="97"/>
        <end position="239"/>
    </location>
</feature>
<evidence type="ECO:0000259" key="2">
    <source>
        <dbReference type="Pfam" id="PF14451"/>
    </source>
</evidence>
<accession>A0A540VJN6</accession>
<dbReference type="AlphaFoldDB" id="A0A540VJN6"/>
<dbReference type="Proteomes" id="UP000317371">
    <property type="component" value="Unassembled WGS sequence"/>
</dbReference>
<comment type="caution">
    <text evidence="3">The sequence shown here is derived from an EMBL/GenBank/DDBJ whole genome shotgun (WGS) entry which is preliminary data.</text>
</comment>
<gene>
    <name evidence="3" type="ORF">FKZ61_04740</name>
</gene>
<dbReference type="Pfam" id="PF01927">
    <property type="entry name" value="Mut7-C"/>
    <property type="match status" value="1"/>
</dbReference>
<reference evidence="3 4" key="1">
    <citation type="submission" date="2019-06" db="EMBL/GenBank/DDBJ databases">
        <title>Genome sequence of Litorilinea aerophila BAA-2444.</title>
        <authorList>
            <person name="Maclea K.S."/>
            <person name="Maurais E.G."/>
            <person name="Iannazzi L.C."/>
        </authorList>
    </citation>
    <scope>NUCLEOTIDE SEQUENCE [LARGE SCALE GENOMIC DNA]</scope>
    <source>
        <strain evidence="3 4">ATCC BAA-2444</strain>
    </source>
</reference>
<feature type="domain" description="Ubiquitin Mut7-C" evidence="2">
    <location>
        <begin position="1"/>
        <end position="77"/>
    </location>
</feature>
<protein>
    <submittedName>
        <fullName evidence="3">Twitching motility protein PilT</fullName>
    </submittedName>
</protein>
<proteinExistence type="predicted"/>
<dbReference type="PANTHER" id="PTHR39081:SF1">
    <property type="entry name" value="MUT7-C RNASE DOMAIN-CONTAINING PROTEIN"/>
    <property type="match status" value="1"/>
</dbReference>